<dbReference type="InterPro" id="IPR002110">
    <property type="entry name" value="Ankyrin_rpt"/>
</dbReference>
<dbReference type="EMBL" id="KK853178">
    <property type="protein sequence ID" value="KDR10250.1"/>
    <property type="molecule type" value="Genomic_DNA"/>
</dbReference>
<proteinExistence type="predicted"/>
<name>A0A067QP90_ZOONE</name>
<reference evidence="1 2" key="1">
    <citation type="journal article" date="2014" name="Nat. Commun.">
        <title>Molecular traces of alternative social organization in a termite genome.</title>
        <authorList>
            <person name="Terrapon N."/>
            <person name="Li C."/>
            <person name="Robertson H.M."/>
            <person name="Ji L."/>
            <person name="Meng X."/>
            <person name="Booth W."/>
            <person name="Chen Z."/>
            <person name="Childers C.P."/>
            <person name="Glastad K.M."/>
            <person name="Gokhale K."/>
            <person name="Gowin J."/>
            <person name="Gronenberg W."/>
            <person name="Hermansen R.A."/>
            <person name="Hu H."/>
            <person name="Hunt B.G."/>
            <person name="Huylmans A.K."/>
            <person name="Khalil S.M."/>
            <person name="Mitchell R.D."/>
            <person name="Munoz-Torres M.C."/>
            <person name="Mustard J.A."/>
            <person name="Pan H."/>
            <person name="Reese J.T."/>
            <person name="Scharf M.E."/>
            <person name="Sun F."/>
            <person name="Vogel H."/>
            <person name="Xiao J."/>
            <person name="Yang W."/>
            <person name="Yang Z."/>
            <person name="Yang Z."/>
            <person name="Zhou J."/>
            <person name="Zhu J."/>
            <person name="Brent C.S."/>
            <person name="Elsik C.G."/>
            <person name="Goodisman M.A."/>
            <person name="Liberles D.A."/>
            <person name="Roe R.M."/>
            <person name="Vargo E.L."/>
            <person name="Vilcinskas A."/>
            <person name="Wang J."/>
            <person name="Bornberg-Bauer E."/>
            <person name="Korb J."/>
            <person name="Zhang G."/>
            <person name="Liebig J."/>
        </authorList>
    </citation>
    <scope>NUCLEOTIDE SEQUENCE [LARGE SCALE GENOMIC DNA]</scope>
    <source>
        <tissue evidence="1">Whole organism</tissue>
    </source>
</reference>
<dbReference type="InParanoid" id="A0A067QP90"/>
<organism evidence="1 2">
    <name type="scientific">Zootermopsis nevadensis</name>
    <name type="common">Dampwood termite</name>
    <dbReference type="NCBI Taxonomy" id="136037"/>
    <lineage>
        <taxon>Eukaryota</taxon>
        <taxon>Metazoa</taxon>
        <taxon>Ecdysozoa</taxon>
        <taxon>Arthropoda</taxon>
        <taxon>Hexapoda</taxon>
        <taxon>Insecta</taxon>
        <taxon>Pterygota</taxon>
        <taxon>Neoptera</taxon>
        <taxon>Polyneoptera</taxon>
        <taxon>Dictyoptera</taxon>
        <taxon>Blattodea</taxon>
        <taxon>Blattoidea</taxon>
        <taxon>Termitoidae</taxon>
        <taxon>Termopsidae</taxon>
        <taxon>Zootermopsis</taxon>
    </lineage>
</organism>
<dbReference type="STRING" id="136037.A0A067QP90"/>
<dbReference type="Proteomes" id="UP000027135">
    <property type="component" value="Unassembled WGS sequence"/>
</dbReference>
<sequence>MLELSEFRWMHVACLADKPECVKTLLVAGADVNIAASQASVRSPSSSTVSPGFVGDFLHGNSNKLHTQICELHEL</sequence>
<evidence type="ECO:0000313" key="1">
    <source>
        <dbReference type="EMBL" id="KDR10250.1"/>
    </source>
</evidence>
<dbReference type="InterPro" id="IPR036770">
    <property type="entry name" value="Ankyrin_rpt-contain_sf"/>
</dbReference>
<dbReference type="AlphaFoldDB" id="A0A067QP90"/>
<gene>
    <name evidence="1" type="ORF">L798_00200</name>
</gene>
<protein>
    <submittedName>
        <fullName evidence="1">Uncharacterized protein</fullName>
    </submittedName>
</protein>
<keyword evidence="2" id="KW-1185">Reference proteome</keyword>
<dbReference type="Gene3D" id="1.25.40.20">
    <property type="entry name" value="Ankyrin repeat-containing domain"/>
    <property type="match status" value="1"/>
</dbReference>
<accession>A0A067QP90</accession>
<evidence type="ECO:0000313" key="2">
    <source>
        <dbReference type="Proteomes" id="UP000027135"/>
    </source>
</evidence>
<dbReference type="Pfam" id="PF00023">
    <property type="entry name" value="Ank"/>
    <property type="match status" value="1"/>
</dbReference>